<organism evidence="1 2">
    <name type="scientific">Cichorium intybus</name>
    <name type="common">Chicory</name>
    <dbReference type="NCBI Taxonomy" id="13427"/>
    <lineage>
        <taxon>Eukaryota</taxon>
        <taxon>Viridiplantae</taxon>
        <taxon>Streptophyta</taxon>
        <taxon>Embryophyta</taxon>
        <taxon>Tracheophyta</taxon>
        <taxon>Spermatophyta</taxon>
        <taxon>Magnoliopsida</taxon>
        <taxon>eudicotyledons</taxon>
        <taxon>Gunneridae</taxon>
        <taxon>Pentapetalae</taxon>
        <taxon>asterids</taxon>
        <taxon>campanulids</taxon>
        <taxon>Asterales</taxon>
        <taxon>Asteraceae</taxon>
        <taxon>Cichorioideae</taxon>
        <taxon>Cichorieae</taxon>
        <taxon>Cichoriinae</taxon>
        <taxon>Cichorium</taxon>
    </lineage>
</organism>
<sequence length="333" mass="38885">MTSNMNNTIHPQIPKLNGKNYYHWSIQMRVLFESQDLWSIIEDRRVVEKILRRLTRKFEYIVVAIEESKDLSTLSLENLLGTLQSHELRMKQFDHTPYEQAFQLQSSNSHDKSKDVERPEHHDNKGKGRGKPLSQIQCYYCQKYGHTIKFCRKRIGDEKGATFIHKEEGNGDDTMFMMFSNREVPFDDTWYIDSGCSNHMSGNKELFVNIDDSLKKEVRTGDDKRLSVYGTGDIMVITKLGKKKIQNVYYVPGLRHNLLSVGQLLQRNYDIHFKNGSCLIKDPSGNTLGRINMTENKMFPLNFKEETLFSFKLTTEQTALLWHHRFGTRTLDT</sequence>
<accession>A0ACB8Z0N0</accession>
<proteinExistence type="predicted"/>
<name>A0ACB8Z0N0_CICIN</name>
<reference evidence="1 2" key="2">
    <citation type="journal article" date="2022" name="Mol. Ecol. Resour.">
        <title>The genomes of chicory, endive, great burdock and yacon provide insights into Asteraceae paleo-polyploidization history and plant inulin production.</title>
        <authorList>
            <person name="Fan W."/>
            <person name="Wang S."/>
            <person name="Wang H."/>
            <person name="Wang A."/>
            <person name="Jiang F."/>
            <person name="Liu H."/>
            <person name="Zhao H."/>
            <person name="Xu D."/>
            <person name="Zhang Y."/>
        </authorList>
    </citation>
    <scope>NUCLEOTIDE SEQUENCE [LARGE SCALE GENOMIC DNA]</scope>
    <source>
        <strain evidence="2">cv. Punajuju</strain>
        <tissue evidence="1">Leaves</tissue>
    </source>
</reference>
<reference evidence="2" key="1">
    <citation type="journal article" date="2022" name="Mol. Ecol. Resour.">
        <title>The genomes of chicory, endive, great burdock and yacon provide insights into Asteraceae palaeo-polyploidization history and plant inulin production.</title>
        <authorList>
            <person name="Fan W."/>
            <person name="Wang S."/>
            <person name="Wang H."/>
            <person name="Wang A."/>
            <person name="Jiang F."/>
            <person name="Liu H."/>
            <person name="Zhao H."/>
            <person name="Xu D."/>
            <person name="Zhang Y."/>
        </authorList>
    </citation>
    <scope>NUCLEOTIDE SEQUENCE [LARGE SCALE GENOMIC DNA]</scope>
    <source>
        <strain evidence="2">cv. Punajuju</strain>
    </source>
</reference>
<protein>
    <submittedName>
        <fullName evidence="1">Uncharacterized protein</fullName>
    </submittedName>
</protein>
<comment type="caution">
    <text evidence="1">The sequence shown here is derived from an EMBL/GenBank/DDBJ whole genome shotgun (WGS) entry which is preliminary data.</text>
</comment>
<evidence type="ECO:0000313" key="2">
    <source>
        <dbReference type="Proteomes" id="UP001055811"/>
    </source>
</evidence>
<gene>
    <name evidence="1" type="ORF">L2E82_48966</name>
</gene>
<dbReference type="Proteomes" id="UP001055811">
    <property type="component" value="Linkage Group LG09"/>
</dbReference>
<evidence type="ECO:0000313" key="1">
    <source>
        <dbReference type="EMBL" id="KAI3690759.1"/>
    </source>
</evidence>
<dbReference type="EMBL" id="CM042017">
    <property type="protein sequence ID" value="KAI3690759.1"/>
    <property type="molecule type" value="Genomic_DNA"/>
</dbReference>
<keyword evidence="2" id="KW-1185">Reference proteome</keyword>